<dbReference type="EMBL" id="CAJVPY010050018">
    <property type="protein sequence ID" value="CAG8813356.1"/>
    <property type="molecule type" value="Genomic_DNA"/>
</dbReference>
<organism evidence="1 2">
    <name type="scientific">Dentiscutata erythropus</name>
    <dbReference type="NCBI Taxonomy" id="1348616"/>
    <lineage>
        <taxon>Eukaryota</taxon>
        <taxon>Fungi</taxon>
        <taxon>Fungi incertae sedis</taxon>
        <taxon>Mucoromycota</taxon>
        <taxon>Glomeromycotina</taxon>
        <taxon>Glomeromycetes</taxon>
        <taxon>Diversisporales</taxon>
        <taxon>Gigasporaceae</taxon>
        <taxon>Dentiscutata</taxon>
    </lineage>
</organism>
<gene>
    <name evidence="1" type="ORF">DERYTH_LOCUS25786</name>
</gene>
<accession>A0A9N9P813</accession>
<dbReference type="Proteomes" id="UP000789405">
    <property type="component" value="Unassembled WGS sequence"/>
</dbReference>
<dbReference type="AlphaFoldDB" id="A0A9N9P813"/>
<comment type="caution">
    <text evidence="1">The sequence shown here is derived from an EMBL/GenBank/DDBJ whole genome shotgun (WGS) entry which is preliminary data.</text>
</comment>
<name>A0A9N9P813_9GLOM</name>
<protein>
    <submittedName>
        <fullName evidence="1">26225_t:CDS:1</fullName>
    </submittedName>
</protein>
<evidence type="ECO:0000313" key="1">
    <source>
        <dbReference type="EMBL" id="CAG8813356.1"/>
    </source>
</evidence>
<keyword evidence="2" id="KW-1185">Reference proteome</keyword>
<evidence type="ECO:0000313" key="2">
    <source>
        <dbReference type="Proteomes" id="UP000789405"/>
    </source>
</evidence>
<reference evidence="1" key="1">
    <citation type="submission" date="2021-06" db="EMBL/GenBank/DDBJ databases">
        <authorList>
            <person name="Kallberg Y."/>
            <person name="Tangrot J."/>
            <person name="Rosling A."/>
        </authorList>
    </citation>
    <scope>NUCLEOTIDE SEQUENCE</scope>
    <source>
        <strain evidence="1">MA453B</strain>
    </source>
</reference>
<feature type="non-terminal residue" evidence="1">
    <location>
        <position position="1"/>
    </location>
</feature>
<sequence length="49" mass="5117">LIVVNASASLFKAGKSSLIKNSCNNLADLRSLVFLVAQSCSASLLRVGH</sequence>
<feature type="non-terminal residue" evidence="1">
    <location>
        <position position="49"/>
    </location>
</feature>
<proteinExistence type="predicted"/>